<reference evidence="1 2" key="1">
    <citation type="submission" date="2017-05" db="EMBL/GenBank/DDBJ databases">
        <title>Whole genome sequence of Pseudomonas putida isolate 1312 commercialized as a biostimulant.</title>
        <authorList>
            <person name="Crovadore J."/>
            <person name="Blanc P."/>
            <person name="Chablais R."/>
            <person name="Cochard B."/>
            <person name="Grizard D."/>
            <person name="Lefort F."/>
        </authorList>
    </citation>
    <scope>NUCLEOTIDE SEQUENCE [LARGE SCALE GENOMIC DNA]</scope>
    <source>
        <strain evidence="1 2">1312</strain>
    </source>
</reference>
<sequence>MNTLTAEDLEVVYDVLADALDQATPAKAELFLTKLALLSAHALGDAQAFIELAQCALQDL</sequence>
<comment type="caution">
    <text evidence="1">The sequence shown here is derived from an EMBL/GenBank/DDBJ whole genome shotgun (WGS) entry which is preliminary data.</text>
</comment>
<protein>
    <submittedName>
        <fullName evidence="1">DUF2783 domain-containing protein</fullName>
    </submittedName>
</protein>
<dbReference type="EMBL" id="NFSB01000057">
    <property type="protein sequence ID" value="OUM37270.1"/>
    <property type="molecule type" value="Genomic_DNA"/>
</dbReference>
<evidence type="ECO:0000313" key="1">
    <source>
        <dbReference type="EMBL" id="OUM37270.1"/>
    </source>
</evidence>
<dbReference type="RefSeq" id="WP_086974797.1">
    <property type="nucleotide sequence ID" value="NZ_NFSB01000057.1"/>
</dbReference>
<dbReference type="Proteomes" id="UP000196082">
    <property type="component" value="Unassembled WGS sequence"/>
</dbReference>
<name>A0A1Y3LM71_PSEPU</name>
<evidence type="ECO:0000313" key="2">
    <source>
        <dbReference type="Proteomes" id="UP000196082"/>
    </source>
</evidence>
<proteinExistence type="predicted"/>
<dbReference type="AlphaFoldDB" id="A0A1Y3LM71"/>
<gene>
    <name evidence="1" type="ORF">B8W72_04820</name>
</gene>
<accession>A0A1Y3LM71</accession>
<organism evidence="1 2">
    <name type="scientific">Pseudomonas putida</name>
    <name type="common">Arthrobacter siderocapsulatus</name>
    <dbReference type="NCBI Taxonomy" id="303"/>
    <lineage>
        <taxon>Bacteria</taxon>
        <taxon>Pseudomonadati</taxon>
        <taxon>Pseudomonadota</taxon>
        <taxon>Gammaproteobacteria</taxon>
        <taxon>Pseudomonadales</taxon>
        <taxon>Pseudomonadaceae</taxon>
        <taxon>Pseudomonas</taxon>
    </lineage>
</organism>